<comment type="cofactor">
    <cofactor evidence="1">
        <name>[4Fe-4S] cluster</name>
        <dbReference type="ChEBI" id="CHEBI:49883"/>
    </cofactor>
</comment>
<dbReference type="PANTHER" id="PTHR43273">
    <property type="entry name" value="ANAEROBIC SULFATASE-MATURATING ENZYME HOMOLOG ASLB-RELATED"/>
    <property type="match status" value="1"/>
</dbReference>
<evidence type="ECO:0000256" key="5">
    <source>
        <dbReference type="ARBA" id="ARBA00023014"/>
    </source>
</evidence>
<dbReference type="PROSITE" id="PS51918">
    <property type="entry name" value="RADICAL_SAM"/>
    <property type="match status" value="1"/>
</dbReference>
<comment type="caution">
    <text evidence="8">The sequence shown here is derived from an EMBL/GenBank/DDBJ whole genome shotgun (WGS) entry which is preliminary data.</text>
</comment>
<comment type="similarity">
    <text evidence="6">Belongs to the radical SAM superfamily. Anaerobic sulfatase-maturating enzyme family.</text>
</comment>
<accession>A0A1J5SFW2</accession>
<dbReference type="GO" id="GO:0016491">
    <property type="term" value="F:oxidoreductase activity"/>
    <property type="evidence" value="ECO:0007669"/>
    <property type="project" value="InterPro"/>
</dbReference>
<dbReference type="InterPro" id="IPR023867">
    <property type="entry name" value="Sulphatase_maturase_rSAM"/>
</dbReference>
<dbReference type="SFLD" id="SFLDG01386">
    <property type="entry name" value="main_SPASM_domain-containing"/>
    <property type="match status" value="1"/>
</dbReference>
<dbReference type="SFLD" id="SFLDG01384">
    <property type="entry name" value="thioether_bond_formation_requi"/>
    <property type="match status" value="1"/>
</dbReference>
<dbReference type="Gene3D" id="3.20.20.70">
    <property type="entry name" value="Aldolase class I"/>
    <property type="match status" value="1"/>
</dbReference>
<keyword evidence="8" id="KW-0456">Lyase</keyword>
<evidence type="ECO:0000259" key="7">
    <source>
        <dbReference type="PROSITE" id="PS51918"/>
    </source>
</evidence>
<dbReference type="SUPFAM" id="SSF102114">
    <property type="entry name" value="Radical SAM enzymes"/>
    <property type="match status" value="1"/>
</dbReference>
<keyword evidence="4" id="KW-0408">Iron</keyword>
<name>A0A1J5SFW2_9ZZZZ</name>
<dbReference type="Pfam" id="PF04055">
    <property type="entry name" value="Radical_SAM"/>
    <property type="match status" value="1"/>
</dbReference>
<dbReference type="UniPathway" id="UPA00782"/>
<dbReference type="CDD" id="cd01335">
    <property type="entry name" value="Radical_SAM"/>
    <property type="match status" value="1"/>
</dbReference>
<keyword evidence="5" id="KW-0411">Iron-sulfur</keyword>
<evidence type="ECO:0000256" key="6">
    <source>
        <dbReference type="ARBA" id="ARBA00023601"/>
    </source>
</evidence>
<sequence length="435" mass="49332">MQLSKHNIIVPVIDSENFFIANTLSGNADIISSKEKTLLEYAIDTTGEFEEKGYLTTSEKEKKDFKLAYIDFIEKRELDETQLFFVPNYSCNFACSYCYQEGYEPVKQKLNTDIIDAFFNYVKKEFAGRKKYITVFGGEPLLPGENQYKLISYFLKKASGINLDVAFVTNGYTLTDYLELLKTASIREIQVTLDGTKEIHDTRRYLKGKQPTFDKIVSGIDACLAADININLRMVVDKDNIENLAGIARFAIDKGWTTSPFFKTQIGRNYELHYCNSTPERLFDRATLYAHLYKLLKEHPYIAEFYKPAFSIVKYISENCELPQPLFDSCPACKTEWAFDYTGTIYSCTATVGKKGEELGTYYPFVTKNNEVIEEWQNRDITTIAKCSTCSVALACGGGCGSVAKNKNGHVNSPDCRPVQELLSLGSAYYFPELV</sequence>
<dbReference type="EC" id="4.1.99.22" evidence="8"/>
<keyword evidence="3" id="KW-0479">Metal-binding</keyword>
<dbReference type="SFLD" id="SFLDS00029">
    <property type="entry name" value="Radical_SAM"/>
    <property type="match status" value="1"/>
</dbReference>
<dbReference type="EMBL" id="MLJW01000070">
    <property type="protein sequence ID" value="OIR02920.1"/>
    <property type="molecule type" value="Genomic_DNA"/>
</dbReference>
<dbReference type="NCBIfam" id="TIGR04085">
    <property type="entry name" value="rSAM_more_4Fe4S"/>
    <property type="match status" value="1"/>
</dbReference>
<dbReference type="InterPro" id="IPR007197">
    <property type="entry name" value="rSAM"/>
</dbReference>
<evidence type="ECO:0000256" key="1">
    <source>
        <dbReference type="ARBA" id="ARBA00001966"/>
    </source>
</evidence>
<reference evidence="8" key="1">
    <citation type="submission" date="2016-10" db="EMBL/GenBank/DDBJ databases">
        <title>Sequence of Gallionella enrichment culture.</title>
        <authorList>
            <person name="Poehlein A."/>
            <person name="Muehling M."/>
            <person name="Daniel R."/>
        </authorList>
    </citation>
    <scope>NUCLEOTIDE SEQUENCE</scope>
</reference>
<dbReference type="SFLD" id="SFLDG01067">
    <property type="entry name" value="SPASM/twitch_domain_containing"/>
    <property type="match status" value="1"/>
</dbReference>
<dbReference type="PANTHER" id="PTHR43273:SF3">
    <property type="entry name" value="ANAEROBIC SULFATASE-MATURATING ENZYME HOMOLOG ASLB-RELATED"/>
    <property type="match status" value="1"/>
</dbReference>
<dbReference type="GO" id="GO:0046872">
    <property type="term" value="F:metal ion binding"/>
    <property type="evidence" value="ECO:0007669"/>
    <property type="project" value="UniProtKB-KW"/>
</dbReference>
<keyword evidence="2" id="KW-0949">S-adenosyl-L-methionine</keyword>
<gene>
    <name evidence="8" type="primary">moaA_7</name>
    <name evidence="8" type="ORF">GALL_149200</name>
</gene>
<evidence type="ECO:0000256" key="2">
    <source>
        <dbReference type="ARBA" id="ARBA00022691"/>
    </source>
</evidence>
<feature type="domain" description="Radical SAM core" evidence="7">
    <location>
        <begin position="77"/>
        <end position="307"/>
    </location>
</feature>
<dbReference type="GO" id="GO:0051536">
    <property type="term" value="F:iron-sulfur cluster binding"/>
    <property type="evidence" value="ECO:0007669"/>
    <property type="project" value="UniProtKB-KW"/>
</dbReference>
<dbReference type="AlphaFoldDB" id="A0A1J5SFW2"/>
<dbReference type="InterPro" id="IPR058240">
    <property type="entry name" value="rSAM_sf"/>
</dbReference>
<dbReference type="GO" id="GO:0061798">
    <property type="term" value="F:GTP 3',8'-cyclase activity"/>
    <property type="evidence" value="ECO:0007669"/>
    <property type="project" value="UniProtKB-EC"/>
</dbReference>
<dbReference type="InterPro" id="IPR013785">
    <property type="entry name" value="Aldolase_TIM"/>
</dbReference>
<evidence type="ECO:0000313" key="8">
    <source>
        <dbReference type="EMBL" id="OIR02920.1"/>
    </source>
</evidence>
<evidence type="ECO:0000256" key="3">
    <source>
        <dbReference type="ARBA" id="ARBA00022723"/>
    </source>
</evidence>
<evidence type="ECO:0000256" key="4">
    <source>
        <dbReference type="ARBA" id="ARBA00023004"/>
    </source>
</evidence>
<proteinExistence type="inferred from homology"/>
<organism evidence="8">
    <name type="scientific">mine drainage metagenome</name>
    <dbReference type="NCBI Taxonomy" id="410659"/>
    <lineage>
        <taxon>unclassified sequences</taxon>
        <taxon>metagenomes</taxon>
        <taxon>ecological metagenomes</taxon>
    </lineage>
</organism>
<dbReference type="InterPro" id="IPR023885">
    <property type="entry name" value="4Fe4S-binding_SPASM_dom"/>
</dbReference>
<protein>
    <submittedName>
        <fullName evidence="8">Cyclic pyranopterin monophosphate synthase</fullName>
        <ecNumber evidence="8">4.1.99.22</ecNumber>
    </submittedName>
</protein>